<evidence type="ECO:0000313" key="6">
    <source>
        <dbReference type="Proteomes" id="UP000663859"/>
    </source>
</evidence>
<dbReference type="NCBIfam" id="NF004363">
    <property type="entry name" value="PRK05738.2-4"/>
    <property type="match status" value="1"/>
</dbReference>
<dbReference type="GO" id="GO:0019843">
    <property type="term" value="F:rRNA binding"/>
    <property type="evidence" value="ECO:0007669"/>
    <property type="project" value="UniProtKB-UniRule"/>
</dbReference>
<organism evidence="5 6">
    <name type="scientific">Candidatus Methylacidithermus pantelleriae</name>
    <dbReference type="NCBI Taxonomy" id="2744239"/>
    <lineage>
        <taxon>Bacteria</taxon>
        <taxon>Pseudomonadati</taxon>
        <taxon>Verrucomicrobiota</taxon>
        <taxon>Methylacidiphilae</taxon>
        <taxon>Methylacidiphilales</taxon>
        <taxon>Methylacidiphilaceae</taxon>
        <taxon>Candidatus Methylacidithermus</taxon>
    </lineage>
</organism>
<evidence type="ECO:0000256" key="2">
    <source>
        <dbReference type="ARBA" id="ARBA00022980"/>
    </source>
</evidence>
<evidence type="ECO:0000256" key="4">
    <source>
        <dbReference type="HAMAP-Rule" id="MF_01369"/>
    </source>
</evidence>
<comment type="caution">
    <text evidence="5">The sequence shown here is derived from an EMBL/GenBank/DDBJ whole genome shotgun (WGS) entry which is preliminary data.</text>
</comment>
<keyword evidence="6" id="KW-1185">Reference proteome</keyword>
<proteinExistence type="inferred from homology"/>
<dbReference type="Pfam" id="PF00276">
    <property type="entry name" value="Ribosomal_L23"/>
    <property type="match status" value="1"/>
</dbReference>
<evidence type="ECO:0000256" key="3">
    <source>
        <dbReference type="ARBA" id="ARBA00023274"/>
    </source>
</evidence>
<keyword evidence="3 4" id="KW-0687">Ribonucleoprotein</keyword>
<comment type="similarity">
    <text evidence="1 4">Belongs to the universal ribosomal protein uL23 family.</text>
</comment>
<comment type="function">
    <text evidence="4">One of the early assembly proteins it binds 23S rRNA. One of the proteins that surrounds the polypeptide exit tunnel on the outside of the ribosome. Forms the main docking site for trigger factor binding to the ribosome.</text>
</comment>
<dbReference type="HAMAP" id="MF_01369_B">
    <property type="entry name" value="Ribosomal_uL23_B"/>
    <property type="match status" value="1"/>
</dbReference>
<dbReference type="InterPro" id="IPR012678">
    <property type="entry name" value="Ribosomal_uL23/eL15/eS24_sf"/>
</dbReference>
<dbReference type="Gene3D" id="3.30.70.330">
    <property type="match status" value="1"/>
</dbReference>
<keyword evidence="4" id="KW-0694">RNA-binding</keyword>
<dbReference type="RefSeq" id="WP_174582042.1">
    <property type="nucleotide sequence ID" value="NZ_CAJNOB010000023.1"/>
</dbReference>
<dbReference type="EMBL" id="CAJNOB010000023">
    <property type="protein sequence ID" value="CAF0698841.1"/>
    <property type="molecule type" value="Genomic_DNA"/>
</dbReference>
<keyword evidence="4" id="KW-0699">rRNA-binding</keyword>
<reference evidence="5" key="1">
    <citation type="submission" date="2021-02" db="EMBL/GenBank/DDBJ databases">
        <authorList>
            <person name="Cremers G."/>
            <person name="Picone N."/>
        </authorList>
    </citation>
    <scope>NUCLEOTIDE SEQUENCE</scope>
    <source>
        <strain evidence="5">PQ17</strain>
    </source>
</reference>
<dbReference type="Proteomes" id="UP000663859">
    <property type="component" value="Unassembled WGS sequence"/>
</dbReference>
<gene>
    <name evidence="4 5" type="primary">rplW</name>
    <name evidence="5" type="ORF">MPNT_30036</name>
</gene>
<dbReference type="PANTHER" id="PTHR11620">
    <property type="entry name" value="60S RIBOSOMAL PROTEIN L23A"/>
    <property type="match status" value="1"/>
</dbReference>
<accession>A0A8J2BPD1</accession>
<dbReference type="InterPro" id="IPR012677">
    <property type="entry name" value="Nucleotide-bd_a/b_plait_sf"/>
</dbReference>
<dbReference type="GO" id="GO:1990904">
    <property type="term" value="C:ribonucleoprotein complex"/>
    <property type="evidence" value="ECO:0007669"/>
    <property type="project" value="UniProtKB-KW"/>
</dbReference>
<dbReference type="GO" id="GO:0006412">
    <property type="term" value="P:translation"/>
    <property type="evidence" value="ECO:0007669"/>
    <property type="project" value="UniProtKB-UniRule"/>
</dbReference>
<dbReference type="GO" id="GO:0003735">
    <property type="term" value="F:structural constituent of ribosome"/>
    <property type="evidence" value="ECO:0007669"/>
    <property type="project" value="InterPro"/>
</dbReference>
<name>A0A8J2BPD1_9BACT</name>
<dbReference type="InterPro" id="IPR013025">
    <property type="entry name" value="Ribosomal_uL23-like"/>
</dbReference>
<evidence type="ECO:0000313" key="5">
    <source>
        <dbReference type="EMBL" id="CAF0698841.1"/>
    </source>
</evidence>
<protein>
    <recommendedName>
        <fullName evidence="4">Large ribosomal subunit protein uL23</fullName>
    </recommendedName>
</protein>
<dbReference type="GO" id="GO:0005840">
    <property type="term" value="C:ribosome"/>
    <property type="evidence" value="ECO:0007669"/>
    <property type="project" value="UniProtKB-KW"/>
</dbReference>
<evidence type="ECO:0000256" key="1">
    <source>
        <dbReference type="ARBA" id="ARBA00006700"/>
    </source>
</evidence>
<dbReference type="AlphaFoldDB" id="A0A8J2BPD1"/>
<dbReference type="SUPFAM" id="SSF54189">
    <property type="entry name" value="Ribosomal proteins S24e, L23 and L15e"/>
    <property type="match status" value="1"/>
</dbReference>
<sequence length="95" mass="11142">MRDVYQIILSPRITEKGTFLSEKQNQYVFEVARDANKIEIRKAVEKIWKKKVVKVRTLATHPKKYRSRWGKYTYGPKVKKAIVTLAEGEKLDFGV</sequence>
<comment type="subunit">
    <text evidence="4">Part of the 50S ribosomal subunit. Contacts protein L29, and trigger factor when it is bound to the ribosome.</text>
</comment>
<keyword evidence="2 4" id="KW-0689">Ribosomal protein</keyword>